<dbReference type="RefSeq" id="WP_369159151.1">
    <property type="nucleotide sequence ID" value="NZ_CP163429.1"/>
</dbReference>
<dbReference type="EMBL" id="CP163429">
    <property type="protein sequence ID" value="XDP96675.1"/>
    <property type="molecule type" value="Genomic_DNA"/>
</dbReference>
<name>A0AB39LVF1_9ACTN</name>
<dbReference type="AlphaFoldDB" id="A0AB39LVF1"/>
<organism evidence="2">
    <name type="scientific">Streptomyces sp. R02</name>
    <dbReference type="NCBI Taxonomy" id="3238623"/>
    <lineage>
        <taxon>Bacteria</taxon>
        <taxon>Bacillati</taxon>
        <taxon>Actinomycetota</taxon>
        <taxon>Actinomycetes</taxon>
        <taxon>Kitasatosporales</taxon>
        <taxon>Streptomycetaceae</taxon>
        <taxon>Streptomyces</taxon>
    </lineage>
</organism>
<accession>A0AB39LVF1</accession>
<sequence length="290" mass="31024">MREKNSSLEGGTAADRHVAVEYSSDDEWACHLLAFVRAGFARDEQVQYFADSTDPGRVTRTLTERGVDAASAVRRGQLVVTTADETYLAGARFDPDAMMGVWHEAVDAAAAQGFNGLRAIGEMSWGGRDIVGAERLLEYELRIHHEVFEQAPLRAWCFYDRRLLPRTTLGVLREAHLSGAAAADPGETPALSAAPLAARPGFRLAGSAGYECRRVVASAAAALAASPAQSLTLDLSALDHLDIAALADIVSAARRRPADAPARLLGAPAAVHRMLQLFPELRAGLEVAEL</sequence>
<reference evidence="2" key="1">
    <citation type="submission" date="2024-07" db="EMBL/GenBank/DDBJ databases">
        <authorList>
            <person name="Yu S.T."/>
        </authorList>
    </citation>
    <scope>NUCLEOTIDE SEQUENCE</scope>
    <source>
        <strain evidence="2">R02</strain>
    </source>
</reference>
<protein>
    <submittedName>
        <fullName evidence="2">MEDS domain-containing protein</fullName>
    </submittedName>
</protein>
<dbReference type="InterPro" id="IPR036513">
    <property type="entry name" value="STAS_dom_sf"/>
</dbReference>
<proteinExistence type="predicted"/>
<evidence type="ECO:0000259" key="1">
    <source>
        <dbReference type="Pfam" id="PF14417"/>
    </source>
</evidence>
<dbReference type="SUPFAM" id="SSF52091">
    <property type="entry name" value="SpoIIaa-like"/>
    <property type="match status" value="1"/>
</dbReference>
<dbReference type="InterPro" id="IPR025847">
    <property type="entry name" value="MEDS_domain"/>
</dbReference>
<feature type="domain" description="MEDS" evidence="1">
    <location>
        <begin position="16"/>
        <end position="176"/>
    </location>
</feature>
<dbReference type="Pfam" id="PF14417">
    <property type="entry name" value="MEDS"/>
    <property type="match status" value="1"/>
</dbReference>
<evidence type="ECO:0000313" key="2">
    <source>
        <dbReference type="EMBL" id="XDP96675.1"/>
    </source>
</evidence>
<gene>
    <name evidence="2" type="ORF">AB5J57_25555</name>
</gene>
<dbReference type="Gene3D" id="3.30.750.24">
    <property type="entry name" value="STAS domain"/>
    <property type="match status" value="1"/>
</dbReference>